<dbReference type="GO" id="GO:0005576">
    <property type="term" value="C:extracellular region"/>
    <property type="evidence" value="ECO:0007669"/>
    <property type="project" value="UniProtKB-SubCell"/>
</dbReference>
<dbReference type="InterPro" id="IPR014044">
    <property type="entry name" value="CAP_dom"/>
</dbReference>
<dbReference type="InterPro" id="IPR035940">
    <property type="entry name" value="CAP_sf"/>
</dbReference>
<dbReference type="PRINTS" id="PR00837">
    <property type="entry name" value="V5TPXLIKE"/>
</dbReference>
<feature type="region of interest" description="Disordered" evidence="3">
    <location>
        <begin position="275"/>
        <end position="295"/>
    </location>
</feature>
<name>A0A8K0DFB4_IGNLU</name>
<reference evidence="6" key="1">
    <citation type="submission" date="2019-08" db="EMBL/GenBank/DDBJ databases">
        <title>The genome of the North American firefly Photinus pyralis.</title>
        <authorList>
            <consortium name="Photinus pyralis genome working group"/>
            <person name="Fallon T.R."/>
            <person name="Sander Lower S.E."/>
            <person name="Weng J.-K."/>
        </authorList>
    </citation>
    <scope>NUCLEOTIDE SEQUENCE</scope>
    <source>
        <strain evidence="6">TRF0915ILg1</strain>
        <tissue evidence="6">Whole body</tissue>
    </source>
</reference>
<dbReference type="SUPFAM" id="SSF55797">
    <property type="entry name" value="PR-1-like"/>
    <property type="match status" value="2"/>
</dbReference>
<dbReference type="SMART" id="SM00198">
    <property type="entry name" value="SCP"/>
    <property type="match status" value="2"/>
</dbReference>
<feature type="transmembrane region" description="Helical" evidence="4">
    <location>
        <begin position="12"/>
        <end position="31"/>
    </location>
</feature>
<protein>
    <recommendedName>
        <fullName evidence="5">SCP domain-containing protein</fullName>
    </recommendedName>
</protein>
<keyword evidence="4" id="KW-0472">Membrane</keyword>
<dbReference type="PROSITE" id="PS01009">
    <property type="entry name" value="CRISP_1"/>
    <property type="match status" value="1"/>
</dbReference>
<gene>
    <name evidence="6" type="ORF">ILUMI_03931</name>
</gene>
<dbReference type="InterPro" id="IPR002413">
    <property type="entry name" value="V5_allergen-like"/>
</dbReference>
<comment type="subcellular location">
    <subcellularLocation>
        <location evidence="1">Secreted</location>
    </subcellularLocation>
</comment>
<feature type="domain" description="SCP" evidence="5">
    <location>
        <begin position="65"/>
        <end position="231"/>
    </location>
</feature>
<keyword evidence="7" id="KW-1185">Reference proteome</keyword>
<keyword evidence="2" id="KW-0964">Secreted</keyword>
<dbReference type="InterPro" id="IPR018244">
    <property type="entry name" value="Allrgn_V5/Tpx1_CS"/>
</dbReference>
<evidence type="ECO:0000256" key="3">
    <source>
        <dbReference type="SAM" id="MobiDB-lite"/>
    </source>
</evidence>
<evidence type="ECO:0000256" key="2">
    <source>
        <dbReference type="ARBA" id="ARBA00022525"/>
    </source>
</evidence>
<organism evidence="6 7">
    <name type="scientific">Ignelater luminosus</name>
    <name type="common">Cucubano</name>
    <name type="synonym">Pyrophorus luminosus</name>
    <dbReference type="NCBI Taxonomy" id="2038154"/>
    <lineage>
        <taxon>Eukaryota</taxon>
        <taxon>Metazoa</taxon>
        <taxon>Ecdysozoa</taxon>
        <taxon>Arthropoda</taxon>
        <taxon>Hexapoda</taxon>
        <taxon>Insecta</taxon>
        <taxon>Pterygota</taxon>
        <taxon>Neoptera</taxon>
        <taxon>Endopterygota</taxon>
        <taxon>Coleoptera</taxon>
        <taxon>Polyphaga</taxon>
        <taxon>Elateriformia</taxon>
        <taxon>Elateroidea</taxon>
        <taxon>Elateridae</taxon>
        <taxon>Agrypninae</taxon>
        <taxon>Pyrophorini</taxon>
        <taxon>Ignelater</taxon>
    </lineage>
</organism>
<dbReference type="EMBL" id="VTPC01001353">
    <property type="protein sequence ID" value="KAF2902256.1"/>
    <property type="molecule type" value="Genomic_DNA"/>
</dbReference>
<evidence type="ECO:0000313" key="7">
    <source>
        <dbReference type="Proteomes" id="UP000801492"/>
    </source>
</evidence>
<feature type="compositionally biased region" description="Low complexity" evidence="3">
    <location>
        <begin position="275"/>
        <end position="284"/>
    </location>
</feature>
<evidence type="ECO:0000256" key="1">
    <source>
        <dbReference type="ARBA" id="ARBA00004613"/>
    </source>
</evidence>
<keyword evidence="4" id="KW-0812">Transmembrane</keyword>
<feature type="domain" description="SCP" evidence="5">
    <location>
        <begin position="391"/>
        <end position="549"/>
    </location>
</feature>
<sequence length="592" mass="67032">MCHLYLNFFNMLINYLLFISLIHSVIGNYFCKLKCGKEHTVCKRKPCSVSKGCGNNAASVPLNDKERQYILDVHNKLRNKVAMGKDKQGGNSEASNMIALSYNKELEFVAQCWSNGCREGGISHDTCRDTKKFQYAGQNMFAMGSSIKMNLRDLNLLNQAVASWYKEIKACNAAEIDAYKGKTKTPIGHFTQVVWAETTHIGCGRTSFSGGMGPYSVYIYCNYGIGGNLEGAPVYKRGRHCSACGKLECNSQYRGLCGTIEKLSDDKWKPPFAIAGGEASGSDSGDQDTPSDETKLKHTPRKIIFYRSDGVHLKKERWLVSSLTNNTKISRGHLKMLLRILQFLWSRVLIIYIYSCHLKDFYGQCIEEDMRECLFSYKCIGNYTEFHLNDRERQWIVDTHNQYRDKIALGYVTTGGNGKASNMHVISYSKELEEIAQCQANMCTQKNFHKKCNGSNLGRNMLDLDKIDSRFKSNYWLLSAITTWYSEISNTEESILNKYATTIRPTAHFTQMVWAETTQVGCGRTQFKSKTKYCILLECLYKAAGNVIGEPVYKRGQPCSECGFEKCNDQYKGLCGKIRPLSENIRQLPGLL</sequence>
<dbReference type="PANTHER" id="PTHR10334">
    <property type="entry name" value="CYSTEINE-RICH SECRETORY PROTEIN-RELATED"/>
    <property type="match status" value="1"/>
</dbReference>
<evidence type="ECO:0000256" key="4">
    <source>
        <dbReference type="SAM" id="Phobius"/>
    </source>
</evidence>
<dbReference type="AlphaFoldDB" id="A0A8K0DFB4"/>
<dbReference type="PRINTS" id="PR00838">
    <property type="entry name" value="V5ALLERGEN"/>
</dbReference>
<dbReference type="Pfam" id="PF00188">
    <property type="entry name" value="CAP"/>
    <property type="match status" value="2"/>
</dbReference>
<evidence type="ECO:0000313" key="6">
    <source>
        <dbReference type="EMBL" id="KAF2902256.1"/>
    </source>
</evidence>
<accession>A0A8K0DFB4</accession>
<dbReference type="OrthoDB" id="414826at2759"/>
<dbReference type="Gene3D" id="3.40.33.10">
    <property type="entry name" value="CAP"/>
    <property type="match status" value="2"/>
</dbReference>
<evidence type="ECO:0000259" key="5">
    <source>
        <dbReference type="SMART" id="SM00198"/>
    </source>
</evidence>
<proteinExistence type="predicted"/>
<keyword evidence="4" id="KW-1133">Transmembrane helix</keyword>
<dbReference type="Proteomes" id="UP000801492">
    <property type="component" value="Unassembled WGS sequence"/>
</dbReference>
<dbReference type="CDD" id="cd05380">
    <property type="entry name" value="CAP_euk"/>
    <property type="match status" value="2"/>
</dbReference>
<comment type="caution">
    <text evidence="6">The sequence shown here is derived from an EMBL/GenBank/DDBJ whole genome shotgun (WGS) entry which is preliminary data.</text>
</comment>
<dbReference type="InterPro" id="IPR001283">
    <property type="entry name" value="CRISP-related"/>
</dbReference>